<evidence type="ECO:0000313" key="1">
    <source>
        <dbReference type="EMBL" id="JAH77558.1"/>
    </source>
</evidence>
<name>A0A0E9VJZ2_ANGAN</name>
<dbReference type="AlphaFoldDB" id="A0A0E9VJZ2"/>
<dbReference type="EMBL" id="GBXM01031019">
    <property type="protein sequence ID" value="JAH77558.1"/>
    <property type="molecule type" value="Transcribed_RNA"/>
</dbReference>
<reference evidence="1" key="1">
    <citation type="submission" date="2014-11" db="EMBL/GenBank/DDBJ databases">
        <authorList>
            <person name="Amaro Gonzalez C."/>
        </authorList>
    </citation>
    <scope>NUCLEOTIDE SEQUENCE</scope>
</reference>
<sequence length="58" mass="6925">MENFTRKTSKLSFGLRRRAFRTPHRASLMQHYFFPTIFICFWSKFGLVGPSQREARPS</sequence>
<organism evidence="1">
    <name type="scientific">Anguilla anguilla</name>
    <name type="common">European freshwater eel</name>
    <name type="synonym">Muraena anguilla</name>
    <dbReference type="NCBI Taxonomy" id="7936"/>
    <lineage>
        <taxon>Eukaryota</taxon>
        <taxon>Metazoa</taxon>
        <taxon>Chordata</taxon>
        <taxon>Craniata</taxon>
        <taxon>Vertebrata</taxon>
        <taxon>Euteleostomi</taxon>
        <taxon>Actinopterygii</taxon>
        <taxon>Neopterygii</taxon>
        <taxon>Teleostei</taxon>
        <taxon>Anguilliformes</taxon>
        <taxon>Anguillidae</taxon>
        <taxon>Anguilla</taxon>
    </lineage>
</organism>
<proteinExistence type="predicted"/>
<accession>A0A0E9VJZ2</accession>
<protein>
    <submittedName>
        <fullName evidence="1">Uncharacterized protein</fullName>
    </submittedName>
</protein>
<reference evidence="1" key="2">
    <citation type="journal article" date="2015" name="Fish Shellfish Immunol.">
        <title>Early steps in the European eel (Anguilla anguilla)-Vibrio vulnificus interaction in the gills: Role of the RtxA13 toxin.</title>
        <authorList>
            <person name="Callol A."/>
            <person name="Pajuelo D."/>
            <person name="Ebbesson L."/>
            <person name="Teles M."/>
            <person name="MacKenzie S."/>
            <person name="Amaro C."/>
        </authorList>
    </citation>
    <scope>NUCLEOTIDE SEQUENCE</scope>
</reference>